<keyword evidence="11" id="KW-0675">Receptor</keyword>
<dbReference type="SUPFAM" id="SSF56935">
    <property type="entry name" value="Porins"/>
    <property type="match status" value="1"/>
</dbReference>
<comment type="caution">
    <text evidence="11">The sequence shown here is derived from an EMBL/GenBank/DDBJ whole genome shotgun (WGS) entry which is preliminary data.</text>
</comment>
<evidence type="ECO:0000256" key="5">
    <source>
        <dbReference type="ARBA" id="ARBA00023136"/>
    </source>
</evidence>
<keyword evidence="3 7" id="KW-1134">Transmembrane beta strand</keyword>
<dbReference type="Proteomes" id="UP001165367">
    <property type="component" value="Unassembled WGS sequence"/>
</dbReference>
<evidence type="ECO:0000259" key="10">
    <source>
        <dbReference type="Pfam" id="PF07715"/>
    </source>
</evidence>
<dbReference type="InterPro" id="IPR037066">
    <property type="entry name" value="Plug_dom_sf"/>
</dbReference>
<dbReference type="Pfam" id="PF13715">
    <property type="entry name" value="CarbopepD_reg_2"/>
    <property type="match status" value="1"/>
</dbReference>
<name>A0ABS9KLP9_9BACT</name>
<dbReference type="InterPro" id="IPR023996">
    <property type="entry name" value="TonB-dep_OMP_SusC/RagA"/>
</dbReference>
<dbReference type="Gene3D" id="2.60.40.1120">
    <property type="entry name" value="Carboxypeptidase-like, regulatory domain"/>
    <property type="match status" value="1"/>
</dbReference>
<accession>A0ABS9KLP9</accession>
<dbReference type="InterPro" id="IPR039426">
    <property type="entry name" value="TonB-dep_rcpt-like"/>
</dbReference>
<evidence type="ECO:0000256" key="2">
    <source>
        <dbReference type="ARBA" id="ARBA00022448"/>
    </source>
</evidence>
<evidence type="ECO:0000256" key="1">
    <source>
        <dbReference type="ARBA" id="ARBA00004571"/>
    </source>
</evidence>
<evidence type="ECO:0000256" key="8">
    <source>
        <dbReference type="SAM" id="SignalP"/>
    </source>
</evidence>
<keyword evidence="8" id="KW-0732">Signal</keyword>
<dbReference type="Gene3D" id="2.40.170.20">
    <property type="entry name" value="TonB-dependent receptor, beta-barrel domain"/>
    <property type="match status" value="1"/>
</dbReference>
<dbReference type="EMBL" id="JAKLTR010000002">
    <property type="protein sequence ID" value="MCG2613248.1"/>
    <property type="molecule type" value="Genomic_DNA"/>
</dbReference>
<evidence type="ECO:0000256" key="7">
    <source>
        <dbReference type="PROSITE-ProRule" id="PRU01360"/>
    </source>
</evidence>
<feature type="chain" id="PRO_5047017529" evidence="8">
    <location>
        <begin position="18"/>
        <end position="1084"/>
    </location>
</feature>
<organism evidence="11 12">
    <name type="scientific">Terrimonas ginsenosidimutans</name>
    <dbReference type="NCBI Taxonomy" id="2908004"/>
    <lineage>
        <taxon>Bacteria</taxon>
        <taxon>Pseudomonadati</taxon>
        <taxon>Bacteroidota</taxon>
        <taxon>Chitinophagia</taxon>
        <taxon>Chitinophagales</taxon>
        <taxon>Chitinophagaceae</taxon>
        <taxon>Terrimonas</taxon>
    </lineage>
</organism>
<dbReference type="NCBIfam" id="TIGR04056">
    <property type="entry name" value="OMP_RagA_SusC"/>
    <property type="match status" value="1"/>
</dbReference>
<dbReference type="Pfam" id="PF07715">
    <property type="entry name" value="Plug"/>
    <property type="match status" value="1"/>
</dbReference>
<evidence type="ECO:0000313" key="11">
    <source>
        <dbReference type="EMBL" id="MCG2613248.1"/>
    </source>
</evidence>
<sequence length="1084" mass="119146">MKIIAFLMLVTCLQVSATGNSQTISLSEKNASLPKVFETIEKQTNYVFFFDLEQVAKAKKVNVQFSNAHIEDVLKACFKDQPLEYVIVGSTIVIKRKAVTPQVVEVAAPVPLTITGRVLDDQGQPLSGASVVVKNKNTGTSTDATGKFSVEAQPGDILLVSYVGFEAKEITVGSRTTVDVTLNPDLKSGEELIVVAYGKVKKGDLTGSVSQVKGADLSSFPTTNVLQAMSGRAPGVRVMQNSGLPGSSVSVRIRGANSILGGNEPLYIIDGFPSSPTYLQNADIESMEILKDASSTAMYGSRGGNGVVLITTRAGRKNQPTKVNVDMGYSVQSVTKKIQLLNPLQYASLYNEQAKNDNIAPYFTQQQLDSFSSIQGTDWQDLMMRNAPIYTGNVSVSGGNDKTSFFLSGGVFTQEGIIPNSDYNRYSFRVNLSHDLGKVFTVGYTTAYTRSDRSHQGNNIGNRGGDLFGAMLFAPPTVGPYDANGRYVRMNTVYSFISNAIINPLALQNEVINRTKADDIVSNLNVRVKLSKDLEFRISGNLMNSNSRQDNFRNRDPYGLNSPGNANVNTNQGTTLLNENIVTYKKTIAAKHALDFVGGMANQVDKNTYMGSGNAQDFLSNAVFTGNIQSATIPGLPSSSYSKTALSSFVGRVNYTFDQRYLFTLSFRRDGYSAYSKESRWQNFPSAAIAWRVSNESFLQNSRIISDLKIRASYGRTGNTSIGAYQTQNILQPYSTIFGDALAIGYAPRSQYPGNLKWEKTDQVDVGIDAGLLNNKIRITADYYYKRTIDLLNQVQLPTSFGYEVSLRNVGEISNRGVEIAVDATAVENKDWKWTLGGNIAFNQNKVEKLYEGQDIVGPNIFTGNINDYVNILRVGEPVFAFYGYKEIGYTDNGLIKYEDKNTDGAINNFDKSIIGNPNPKFIYGLNSTTRYKNFELTLFFQGSQGNQIFNLNKAANLDMGWGLNQPVEVYTDHWTPEKTNAKYPKPSNKINGNFSTRFVEDGSYLKLRNIMLSYSLPVSNWKLGALKSAQIYVSGQNLVRITNYSGYDPEVNAYGSANSLTQGVDFTVYPNNKSVTVGFRCGF</sequence>
<feature type="domain" description="Secretin/TonB short N-terminal" evidence="9">
    <location>
        <begin position="46"/>
        <end position="97"/>
    </location>
</feature>
<dbReference type="RefSeq" id="WP_237868477.1">
    <property type="nucleotide sequence ID" value="NZ_JAKLTR010000002.1"/>
</dbReference>
<protein>
    <submittedName>
        <fullName evidence="11">TonB-dependent receptor</fullName>
    </submittedName>
</protein>
<dbReference type="Gene3D" id="2.170.130.10">
    <property type="entry name" value="TonB-dependent receptor, plug domain"/>
    <property type="match status" value="1"/>
</dbReference>
<keyword evidence="5 7" id="KW-0472">Membrane</keyword>
<dbReference type="InterPro" id="IPR036942">
    <property type="entry name" value="Beta-barrel_TonB_sf"/>
</dbReference>
<dbReference type="Pfam" id="PF07660">
    <property type="entry name" value="STN"/>
    <property type="match status" value="1"/>
</dbReference>
<keyword evidence="2 7" id="KW-0813">Transport</keyword>
<evidence type="ECO:0000259" key="9">
    <source>
        <dbReference type="Pfam" id="PF07660"/>
    </source>
</evidence>
<dbReference type="InterPro" id="IPR012910">
    <property type="entry name" value="Plug_dom"/>
</dbReference>
<dbReference type="SUPFAM" id="SSF49464">
    <property type="entry name" value="Carboxypeptidase regulatory domain-like"/>
    <property type="match status" value="1"/>
</dbReference>
<gene>
    <name evidence="11" type="ORF">LZZ85_03115</name>
</gene>
<evidence type="ECO:0000256" key="3">
    <source>
        <dbReference type="ARBA" id="ARBA00022452"/>
    </source>
</evidence>
<evidence type="ECO:0000256" key="6">
    <source>
        <dbReference type="ARBA" id="ARBA00023237"/>
    </source>
</evidence>
<evidence type="ECO:0000256" key="4">
    <source>
        <dbReference type="ARBA" id="ARBA00022692"/>
    </source>
</evidence>
<dbReference type="PROSITE" id="PS52016">
    <property type="entry name" value="TONB_DEPENDENT_REC_3"/>
    <property type="match status" value="1"/>
</dbReference>
<dbReference type="InterPro" id="IPR011662">
    <property type="entry name" value="Secretin/TonB_short_N"/>
</dbReference>
<keyword evidence="12" id="KW-1185">Reference proteome</keyword>
<dbReference type="InterPro" id="IPR008969">
    <property type="entry name" value="CarboxyPept-like_regulatory"/>
</dbReference>
<proteinExistence type="inferred from homology"/>
<keyword evidence="4 7" id="KW-0812">Transmembrane</keyword>
<evidence type="ECO:0000313" key="12">
    <source>
        <dbReference type="Proteomes" id="UP001165367"/>
    </source>
</evidence>
<dbReference type="InterPro" id="IPR023997">
    <property type="entry name" value="TonB-dep_OMP_SusC/RagA_CS"/>
</dbReference>
<feature type="domain" description="TonB-dependent receptor plug" evidence="10">
    <location>
        <begin position="202"/>
        <end position="307"/>
    </location>
</feature>
<comment type="subcellular location">
    <subcellularLocation>
        <location evidence="1 7">Cell outer membrane</location>
        <topology evidence="1 7">Multi-pass membrane protein</topology>
    </subcellularLocation>
</comment>
<comment type="similarity">
    <text evidence="7">Belongs to the TonB-dependent receptor family.</text>
</comment>
<dbReference type="NCBIfam" id="TIGR04057">
    <property type="entry name" value="SusC_RagA_signa"/>
    <property type="match status" value="1"/>
</dbReference>
<reference evidence="11" key="1">
    <citation type="submission" date="2022-01" db="EMBL/GenBank/DDBJ databases">
        <authorList>
            <person name="Jo J.-H."/>
            <person name="Im W.-T."/>
        </authorList>
    </citation>
    <scope>NUCLEOTIDE SEQUENCE</scope>
    <source>
        <strain evidence="11">NA20</strain>
    </source>
</reference>
<feature type="signal peptide" evidence="8">
    <location>
        <begin position="1"/>
        <end position="17"/>
    </location>
</feature>
<keyword evidence="6 7" id="KW-0998">Cell outer membrane</keyword>